<dbReference type="OrthoDB" id="25402at2759"/>
<evidence type="ECO:0000313" key="2">
    <source>
        <dbReference type="Proteomes" id="UP000292052"/>
    </source>
</evidence>
<dbReference type="InterPro" id="IPR036397">
    <property type="entry name" value="RNaseH_sf"/>
</dbReference>
<reference evidence="1 2" key="1">
    <citation type="submission" date="2017-03" db="EMBL/GenBank/DDBJ databases">
        <title>Genome of the blue death feigning beetle - Asbolus verrucosus.</title>
        <authorList>
            <person name="Rider S.D."/>
        </authorList>
    </citation>
    <scope>NUCLEOTIDE SEQUENCE [LARGE SCALE GENOMIC DNA]</scope>
    <source>
        <strain evidence="1">Butters</strain>
        <tissue evidence="1">Head and leg muscle</tissue>
    </source>
</reference>
<accession>A0A482W3V0</accession>
<keyword evidence="2" id="KW-1185">Reference proteome</keyword>
<dbReference type="AlphaFoldDB" id="A0A482W3V0"/>
<protein>
    <submittedName>
        <fullName evidence="1">DDE 3 domain containing protein</fullName>
    </submittedName>
</protein>
<dbReference type="GO" id="GO:0003676">
    <property type="term" value="F:nucleic acid binding"/>
    <property type="evidence" value="ECO:0007669"/>
    <property type="project" value="InterPro"/>
</dbReference>
<dbReference type="STRING" id="1661398.A0A482W3V0"/>
<dbReference type="EMBL" id="QDEB01031055">
    <property type="protein sequence ID" value="RZC39831.1"/>
    <property type="molecule type" value="Genomic_DNA"/>
</dbReference>
<dbReference type="Proteomes" id="UP000292052">
    <property type="component" value="Unassembled WGS sequence"/>
</dbReference>
<feature type="non-terminal residue" evidence="1">
    <location>
        <position position="64"/>
    </location>
</feature>
<sequence>MLMHDNARPHIARIVDEYLDTVEIRRMIWPIRSSYLNPIERVWDMIGRRVRVRIRASANLRELS</sequence>
<organism evidence="1 2">
    <name type="scientific">Asbolus verrucosus</name>
    <name type="common">Desert ironclad beetle</name>
    <dbReference type="NCBI Taxonomy" id="1661398"/>
    <lineage>
        <taxon>Eukaryota</taxon>
        <taxon>Metazoa</taxon>
        <taxon>Ecdysozoa</taxon>
        <taxon>Arthropoda</taxon>
        <taxon>Hexapoda</taxon>
        <taxon>Insecta</taxon>
        <taxon>Pterygota</taxon>
        <taxon>Neoptera</taxon>
        <taxon>Endopterygota</taxon>
        <taxon>Coleoptera</taxon>
        <taxon>Polyphaga</taxon>
        <taxon>Cucujiformia</taxon>
        <taxon>Tenebrionidae</taxon>
        <taxon>Pimeliinae</taxon>
        <taxon>Asbolus</taxon>
    </lineage>
</organism>
<proteinExistence type="predicted"/>
<evidence type="ECO:0000313" key="1">
    <source>
        <dbReference type="EMBL" id="RZC39831.1"/>
    </source>
</evidence>
<name>A0A482W3V0_ASBVE</name>
<gene>
    <name evidence="1" type="ORF">BDFB_015190</name>
</gene>
<comment type="caution">
    <text evidence="1">The sequence shown here is derived from an EMBL/GenBank/DDBJ whole genome shotgun (WGS) entry which is preliminary data.</text>
</comment>
<dbReference type="Gene3D" id="3.30.420.10">
    <property type="entry name" value="Ribonuclease H-like superfamily/Ribonuclease H"/>
    <property type="match status" value="1"/>
</dbReference>